<evidence type="ECO:0000256" key="3">
    <source>
        <dbReference type="SAM" id="MobiDB-lite"/>
    </source>
</evidence>
<dbReference type="GO" id="GO:0005856">
    <property type="term" value="C:cytoskeleton"/>
    <property type="evidence" value="ECO:0007669"/>
    <property type="project" value="TreeGrafter"/>
</dbReference>
<evidence type="ECO:0000313" key="5">
    <source>
        <dbReference type="EMBL" id="KAF4653088.1"/>
    </source>
</evidence>
<dbReference type="AlphaFoldDB" id="A0A7J6L0W4"/>
<dbReference type="PANTHER" id="PTHR32083">
    <property type="entry name" value="CILIA AND FLAGELLA-ASSOCIATED PROTEIN 58-RELATED"/>
    <property type="match status" value="1"/>
</dbReference>
<dbReference type="EMBL" id="JAAPAO010000854">
    <property type="protein sequence ID" value="KAF4653088.1"/>
    <property type="molecule type" value="Genomic_DNA"/>
</dbReference>
<keyword evidence="1 2" id="KW-0175">Coiled coil</keyword>
<dbReference type="Proteomes" id="UP000591131">
    <property type="component" value="Unassembled WGS sequence"/>
</dbReference>
<feature type="compositionally biased region" description="Basic and acidic residues" evidence="3">
    <location>
        <begin position="685"/>
        <end position="696"/>
    </location>
</feature>
<feature type="region of interest" description="Disordered" evidence="3">
    <location>
        <begin position="685"/>
        <end position="724"/>
    </location>
</feature>
<organism evidence="5 6">
    <name type="scientific">Perkinsus chesapeaki</name>
    <name type="common">Clam parasite</name>
    <name type="synonym">Perkinsus andrewsi</name>
    <dbReference type="NCBI Taxonomy" id="330153"/>
    <lineage>
        <taxon>Eukaryota</taxon>
        <taxon>Sar</taxon>
        <taxon>Alveolata</taxon>
        <taxon>Perkinsozoa</taxon>
        <taxon>Perkinsea</taxon>
        <taxon>Perkinsida</taxon>
        <taxon>Perkinsidae</taxon>
        <taxon>Perkinsus</taxon>
    </lineage>
</organism>
<evidence type="ECO:0000256" key="2">
    <source>
        <dbReference type="SAM" id="Coils"/>
    </source>
</evidence>
<dbReference type="PANTHER" id="PTHR32083:SF0">
    <property type="entry name" value="CILIA AND FLAGELLA-ASSOCIATED PROTEIN 58"/>
    <property type="match status" value="1"/>
</dbReference>
<keyword evidence="6" id="KW-1185">Reference proteome</keyword>
<evidence type="ECO:0000259" key="4">
    <source>
        <dbReference type="Pfam" id="PF21771"/>
    </source>
</evidence>
<dbReference type="Pfam" id="PF21771">
    <property type="entry name" value="CFAP58_CC"/>
    <property type="match status" value="1"/>
</dbReference>
<evidence type="ECO:0000256" key="1">
    <source>
        <dbReference type="ARBA" id="ARBA00023054"/>
    </source>
</evidence>
<feature type="coiled-coil region" evidence="2">
    <location>
        <begin position="95"/>
        <end position="136"/>
    </location>
</feature>
<dbReference type="OrthoDB" id="264785at2759"/>
<comment type="caution">
    <text evidence="5">The sequence shown here is derived from an EMBL/GenBank/DDBJ whole genome shotgun (WGS) entry which is preliminary data.</text>
</comment>
<dbReference type="InterPro" id="IPR049270">
    <property type="entry name" value="CFAP58_CC"/>
</dbReference>
<protein>
    <recommendedName>
        <fullName evidence="4">Cilia- and flagella-associated protein 58 central coiled coil domain-containing protein</fullName>
    </recommendedName>
</protein>
<name>A0A7J6L0W4_PERCH</name>
<feature type="coiled-coil region" evidence="2">
    <location>
        <begin position="200"/>
        <end position="351"/>
    </location>
</feature>
<feature type="coiled-coil region" evidence="2">
    <location>
        <begin position="591"/>
        <end position="618"/>
    </location>
</feature>
<proteinExistence type="predicted"/>
<gene>
    <name evidence="5" type="ORF">FOL47_010712</name>
</gene>
<feature type="coiled-coil region" evidence="2">
    <location>
        <begin position="408"/>
        <end position="477"/>
    </location>
</feature>
<evidence type="ECO:0000313" key="6">
    <source>
        <dbReference type="Proteomes" id="UP000591131"/>
    </source>
</evidence>
<accession>A0A7J6L0W4</accession>
<feature type="domain" description="Cilia- and flagella-associated protein 58 central coiled coil" evidence="4">
    <location>
        <begin position="232"/>
        <end position="525"/>
    </location>
</feature>
<sequence>MQMLRSERNRLEELDDEIYAIERGTRECSEKIAALNVDREMRKKGADGLRNGLAKLRAARKDADVRLANKRGQLDQETRKRTQICEELKEGKLELSRVRLERESIARQLHETNDELKDEEETVREMYKEEERLERLYKTSIDEKKKFDRELRREVLKNDRIVKENVGKNIEMRIKTEETQSLGKAIRGMEKLIYMCQEKTDSIKAEVKRLETVREEAKEKLDEQRADNHKAKREFDSHRKHLEDLLRERDILNKNTLKQSTKHWIDLIRRQQMTCANLDRDIDVARREMLRAQKRAVEVEVEIEKQAVQLSEENAKYFAALEEARTREGRIDEVKKMIEKAEGKLAQQQSLYDAVCADRNLYAKSLIDCNAEIEEIKKKFKMSFHRIEQLKGEVRSKEAQLMKVHFEKSKLSRANDRVRESLESANERIQALESIVATQKAEAEKLEAVVNEAEKEVTNQEKELKSVVSERDFLTNQLSGREVEVKSLYEKIRLLESNLRQGDTAFNVLLQERRGVDRKLLDLRKDINDAKLRIAEGRNLAQQEVRLSKDIQAEALKCSRLQQELEKPMNVHRWRKLESSDVQTFERLKRVRDLQQQLIKRQEEVVEKEKEISAKESEFITLKAELQRQPGPEIHDQIVLLQQTVKDKQAQLVKLEMSMQEYREQCHESGADVVRLKKQMKEMNDEFIEKSRESLPRRTSATPSSLDAGPKEDISSFGVLAGSS</sequence>
<reference evidence="5 6" key="1">
    <citation type="submission" date="2020-04" db="EMBL/GenBank/DDBJ databases">
        <title>Perkinsus chesapeaki whole genome sequence.</title>
        <authorList>
            <person name="Bogema D.R."/>
        </authorList>
    </citation>
    <scope>NUCLEOTIDE SEQUENCE [LARGE SCALE GENOMIC DNA]</scope>
    <source>
        <strain evidence="5">ATCC PRA-425</strain>
    </source>
</reference>